<dbReference type="PaxDb" id="4097-A0A1S3ZMB6"/>
<dbReference type="STRING" id="4097.A0A1S3ZMB6"/>
<keyword evidence="4" id="KW-1185">Reference proteome</keyword>
<reference evidence="4" key="1">
    <citation type="journal article" date="2014" name="Nat. Commun.">
        <title>The tobacco genome sequence and its comparison with those of tomato and potato.</title>
        <authorList>
            <person name="Sierro N."/>
            <person name="Battey J.N."/>
            <person name="Ouadi S."/>
            <person name="Bakaher N."/>
            <person name="Bovet L."/>
            <person name="Willig A."/>
            <person name="Goepfert S."/>
            <person name="Peitsch M.C."/>
            <person name="Ivanov N.V."/>
        </authorList>
    </citation>
    <scope>NUCLEOTIDE SEQUENCE [LARGE SCALE GENOMIC DNA]</scope>
</reference>
<keyword evidence="3" id="KW-0812">Transmembrane</keyword>
<keyword evidence="1 2" id="KW-0175">Coiled coil</keyword>
<dbReference type="PANTHER" id="PTHR31342:SF10">
    <property type="entry name" value="CHUP1-LIKE PROTEIN"/>
    <property type="match status" value="1"/>
</dbReference>
<dbReference type="Proteomes" id="UP000790787">
    <property type="component" value="Chromosome 10"/>
</dbReference>
<keyword evidence="3" id="KW-1133">Transmembrane helix</keyword>
<feature type="transmembrane region" description="Helical" evidence="3">
    <location>
        <begin position="14"/>
        <end position="32"/>
    </location>
</feature>
<dbReference type="RefSeq" id="XP_016465511.1">
    <property type="nucleotide sequence ID" value="XM_016610025.2"/>
</dbReference>
<dbReference type="GeneID" id="107788348"/>
<dbReference type="KEGG" id="nta:107788348"/>
<dbReference type="AlphaFoldDB" id="A0A1S3ZMB6"/>
<evidence type="ECO:0000313" key="5">
    <source>
        <dbReference type="RefSeq" id="XP_016465511.1"/>
    </source>
</evidence>
<sequence length="440" mass="51893">MENNSTKVEMIKPIFLKAGIPIAITLAGYIIAKITTKRSSIFIPSTNQENSQEIITNQYDISRDEVSLNQNLDYSEYEDDHSSTHTIYKDSSESFLFQDKCKFEEDLLSLRRQTGDIEEREFQLEARFQKYSHLKDQEIALMDMQNKLILEINKIEFFDKEITLMEGENQRFQNMVIEYLRIIELLDLSQSENRLLHKKVKKLLKKIKEHSQVIEEHNFQLEAKETEISRNEKGLEMKDHIIKKMELDIQELKMAIEKLQEEKTELQRKLELGENSNPSKSNVEVVTIEDYKELAKELQQLEKDKATEDKELIYLRWCNACLRHELMRRNQEQIEQEKNQNQELNLGEENTEIITEFVPKHELIMRRSSSVGHNESCLSSPINGSHSNDHSKRRKLIQKFKKWVEGSDKMKHETNCFKRHSVSDYTEELMIPARKSCSSA</sequence>
<dbReference type="InterPro" id="IPR040265">
    <property type="entry name" value="CHUP1/IPGA1-like"/>
</dbReference>
<protein>
    <submittedName>
        <fullName evidence="5">Protein CHUP1, chloroplastic</fullName>
    </submittedName>
    <submittedName>
        <fullName evidence="5">Uncharacterized protein LOC107788348</fullName>
    </submittedName>
</protein>
<accession>A0A1S3ZMB6</accession>
<dbReference type="GO" id="GO:0055028">
    <property type="term" value="C:cortical microtubule"/>
    <property type="evidence" value="ECO:0000318"/>
    <property type="project" value="GO_Central"/>
</dbReference>
<proteinExistence type="predicted"/>
<feature type="coiled-coil region" evidence="2">
    <location>
        <begin position="207"/>
        <end position="347"/>
    </location>
</feature>
<evidence type="ECO:0000313" key="4">
    <source>
        <dbReference type="Proteomes" id="UP000790787"/>
    </source>
</evidence>
<dbReference type="GO" id="GO:0072699">
    <property type="term" value="P:protein localization to cortical microtubule cytoskeleton"/>
    <property type="evidence" value="ECO:0000318"/>
    <property type="project" value="GO_Central"/>
</dbReference>
<evidence type="ECO:0000256" key="3">
    <source>
        <dbReference type="SAM" id="Phobius"/>
    </source>
</evidence>
<reference evidence="5" key="2">
    <citation type="submission" date="2025-08" db="UniProtKB">
        <authorList>
            <consortium name="RefSeq"/>
        </authorList>
    </citation>
    <scope>IDENTIFICATION</scope>
    <source>
        <tissue evidence="5">Leaf</tissue>
    </source>
</reference>
<evidence type="ECO:0000256" key="2">
    <source>
        <dbReference type="SAM" id="Coils"/>
    </source>
</evidence>
<name>A0A1S3ZMB6_TOBAC</name>
<keyword evidence="3" id="KW-0472">Membrane</keyword>
<evidence type="ECO:0000256" key="1">
    <source>
        <dbReference type="ARBA" id="ARBA00023054"/>
    </source>
</evidence>
<dbReference type="RefSeq" id="XP_016465511.1">
    <property type="nucleotide sequence ID" value="XM_016610025.1"/>
</dbReference>
<dbReference type="OMA" id="ENWFLEG"/>
<gene>
    <name evidence="5" type="primary">LOC107788348</name>
</gene>
<dbReference type="PANTHER" id="PTHR31342">
    <property type="entry name" value="PROTEIN CHUP1, CHLOROPLASTIC"/>
    <property type="match status" value="1"/>
</dbReference>
<dbReference type="OrthoDB" id="687739at2759"/>
<organism evidence="4 5">
    <name type="scientific">Nicotiana tabacum</name>
    <name type="common">Common tobacco</name>
    <dbReference type="NCBI Taxonomy" id="4097"/>
    <lineage>
        <taxon>Eukaryota</taxon>
        <taxon>Viridiplantae</taxon>
        <taxon>Streptophyta</taxon>
        <taxon>Embryophyta</taxon>
        <taxon>Tracheophyta</taxon>
        <taxon>Spermatophyta</taxon>
        <taxon>Magnoliopsida</taxon>
        <taxon>eudicotyledons</taxon>
        <taxon>Gunneridae</taxon>
        <taxon>Pentapetalae</taxon>
        <taxon>asterids</taxon>
        <taxon>lamiids</taxon>
        <taxon>Solanales</taxon>
        <taxon>Solanaceae</taxon>
        <taxon>Nicotianoideae</taxon>
        <taxon>Nicotianeae</taxon>
        <taxon>Nicotiana</taxon>
    </lineage>
</organism>